<accession>A0A0E0PFL8</accession>
<dbReference type="HOGENOM" id="CLU_2296324_0_0_1"/>
<evidence type="ECO:0008006" key="4">
    <source>
        <dbReference type="Google" id="ProtNLM"/>
    </source>
</evidence>
<dbReference type="Proteomes" id="UP000008022">
    <property type="component" value="Unassembled WGS sequence"/>
</dbReference>
<feature type="compositionally biased region" description="Gly residues" evidence="1">
    <location>
        <begin position="7"/>
        <end position="19"/>
    </location>
</feature>
<proteinExistence type="predicted"/>
<organism evidence="2 3">
    <name type="scientific">Oryza rufipogon</name>
    <name type="common">Brownbeard rice</name>
    <name type="synonym">Asian wild rice</name>
    <dbReference type="NCBI Taxonomy" id="4529"/>
    <lineage>
        <taxon>Eukaryota</taxon>
        <taxon>Viridiplantae</taxon>
        <taxon>Streptophyta</taxon>
        <taxon>Embryophyta</taxon>
        <taxon>Tracheophyta</taxon>
        <taxon>Spermatophyta</taxon>
        <taxon>Magnoliopsida</taxon>
        <taxon>Liliopsida</taxon>
        <taxon>Poales</taxon>
        <taxon>Poaceae</taxon>
        <taxon>BOP clade</taxon>
        <taxon>Oryzoideae</taxon>
        <taxon>Oryzeae</taxon>
        <taxon>Oryzinae</taxon>
        <taxon>Oryza</taxon>
    </lineage>
</organism>
<name>A0A0E0PFL8_ORYRU</name>
<reference evidence="3" key="1">
    <citation type="submission" date="2013-06" db="EMBL/GenBank/DDBJ databases">
        <authorList>
            <person name="Zhao Q."/>
        </authorList>
    </citation>
    <scope>NUCLEOTIDE SEQUENCE</scope>
    <source>
        <strain evidence="3">cv. W1943</strain>
    </source>
</reference>
<dbReference type="Gramene" id="ORUFI04G31040.1">
    <property type="protein sequence ID" value="ORUFI04G31040.1"/>
    <property type="gene ID" value="ORUFI04G31040"/>
</dbReference>
<dbReference type="AlphaFoldDB" id="A0A0E0PFL8"/>
<reference evidence="2" key="2">
    <citation type="submission" date="2015-06" db="UniProtKB">
        <authorList>
            <consortium name="EnsemblPlants"/>
        </authorList>
    </citation>
    <scope>IDENTIFICATION</scope>
</reference>
<sequence>MWRGEGYKGGGGVAGGVNGGEDPRERRGLRPARREDGGIGPCAVTAQCSAATTAMPPQIRASRQDLEGGRLWWSATAVDLRRQLATAATGGRCRRRRRRRI</sequence>
<feature type="compositionally biased region" description="Basic and acidic residues" evidence="1">
    <location>
        <begin position="21"/>
        <end position="37"/>
    </location>
</feature>
<feature type="region of interest" description="Disordered" evidence="1">
    <location>
        <begin position="1"/>
        <end position="41"/>
    </location>
</feature>
<protein>
    <recommendedName>
        <fullName evidence="4">DUF834 domain-containing protein</fullName>
    </recommendedName>
</protein>
<evidence type="ECO:0000256" key="1">
    <source>
        <dbReference type="SAM" id="MobiDB-lite"/>
    </source>
</evidence>
<keyword evidence="3" id="KW-1185">Reference proteome</keyword>
<dbReference type="EnsemblPlants" id="ORUFI04G31040.1">
    <property type="protein sequence ID" value="ORUFI04G31040.1"/>
    <property type="gene ID" value="ORUFI04G31040"/>
</dbReference>
<evidence type="ECO:0000313" key="3">
    <source>
        <dbReference type="Proteomes" id="UP000008022"/>
    </source>
</evidence>
<evidence type="ECO:0000313" key="2">
    <source>
        <dbReference type="EnsemblPlants" id="ORUFI04G31040.1"/>
    </source>
</evidence>